<name>A0AAW2TBX3_9LAMI</name>
<evidence type="ECO:0000313" key="2">
    <source>
        <dbReference type="EMBL" id="KAL0401925.1"/>
    </source>
</evidence>
<proteinExistence type="predicted"/>
<reference evidence="2" key="2">
    <citation type="journal article" date="2024" name="Plant">
        <title>Genomic evolution and insights into agronomic trait innovations of Sesamum species.</title>
        <authorList>
            <person name="Miao H."/>
            <person name="Wang L."/>
            <person name="Qu L."/>
            <person name="Liu H."/>
            <person name="Sun Y."/>
            <person name="Le M."/>
            <person name="Wang Q."/>
            <person name="Wei S."/>
            <person name="Zheng Y."/>
            <person name="Lin W."/>
            <person name="Duan Y."/>
            <person name="Cao H."/>
            <person name="Xiong S."/>
            <person name="Wang X."/>
            <person name="Wei L."/>
            <person name="Li C."/>
            <person name="Ma Q."/>
            <person name="Ju M."/>
            <person name="Zhao R."/>
            <person name="Li G."/>
            <person name="Mu C."/>
            <person name="Tian Q."/>
            <person name="Mei H."/>
            <person name="Zhang T."/>
            <person name="Gao T."/>
            <person name="Zhang H."/>
        </authorList>
    </citation>
    <scope>NUCLEOTIDE SEQUENCE</scope>
    <source>
        <strain evidence="2">KEN1</strain>
    </source>
</reference>
<evidence type="ECO:0000256" key="1">
    <source>
        <dbReference type="SAM" id="MobiDB-lite"/>
    </source>
</evidence>
<dbReference type="EMBL" id="JACGWN010000015">
    <property type="protein sequence ID" value="KAL0401925.1"/>
    <property type="molecule type" value="Genomic_DNA"/>
</dbReference>
<dbReference type="AlphaFoldDB" id="A0AAW2TBX3"/>
<protein>
    <submittedName>
        <fullName evidence="2">Uncharacterized protein</fullName>
    </submittedName>
</protein>
<organism evidence="2">
    <name type="scientific">Sesamum latifolium</name>
    <dbReference type="NCBI Taxonomy" id="2727402"/>
    <lineage>
        <taxon>Eukaryota</taxon>
        <taxon>Viridiplantae</taxon>
        <taxon>Streptophyta</taxon>
        <taxon>Embryophyta</taxon>
        <taxon>Tracheophyta</taxon>
        <taxon>Spermatophyta</taxon>
        <taxon>Magnoliopsida</taxon>
        <taxon>eudicotyledons</taxon>
        <taxon>Gunneridae</taxon>
        <taxon>Pentapetalae</taxon>
        <taxon>asterids</taxon>
        <taxon>lamiids</taxon>
        <taxon>Lamiales</taxon>
        <taxon>Pedaliaceae</taxon>
        <taxon>Sesamum</taxon>
    </lineage>
</organism>
<accession>A0AAW2TBX3</accession>
<reference evidence="2" key="1">
    <citation type="submission" date="2020-06" db="EMBL/GenBank/DDBJ databases">
        <authorList>
            <person name="Li T."/>
            <person name="Hu X."/>
            <person name="Zhang T."/>
            <person name="Song X."/>
            <person name="Zhang H."/>
            <person name="Dai N."/>
            <person name="Sheng W."/>
            <person name="Hou X."/>
            <person name="Wei L."/>
        </authorList>
    </citation>
    <scope>NUCLEOTIDE SEQUENCE</scope>
    <source>
        <strain evidence="2">KEN1</strain>
        <tissue evidence="2">Leaf</tissue>
    </source>
</reference>
<comment type="caution">
    <text evidence="2">The sequence shown here is derived from an EMBL/GenBank/DDBJ whole genome shotgun (WGS) entry which is preliminary data.</text>
</comment>
<feature type="compositionally biased region" description="Low complexity" evidence="1">
    <location>
        <begin position="1"/>
        <end position="16"/>
    </location>
</feature>
<gene>
    <name evidence="2" type="ORF">Slati_4222400</name>
</gene>
<sequence length="74" mass="7993">MPSTESYETPSEPTEPVHLCGEEDEDTNSSSSQDFDTISEGDKDSDANFADITSILMADAESSPHPQEQGVENI</sequence>
<feature type="region of interest" description="Disordered" evidence="1">
    <location>
        <begin position="1"/>
        <end position="47"/>
    </location>
</feature>